<sequence>MCDHENRSGPITTDQFQAIHQSLALLLHSMQPLKHNLPLERLRYRLQSLLAIPEQEIDKLDPTRLLSQIQQSCLPPSSALFQSFLRRSSVPNGNVQGGLEITDNINKSSPCMSKALTVNGEVICCNSIERGHKCELSNPNEFVLLFKDYEKQRLAQAAANRALRRKRKTGAD</sequence>
<accession>A0A0H5RSG3</accession>
<name>A0A0H5RSG3_9EUKA</name>
<proteinExistence type="predicted"/>
<organism evidence="1">
    <name type="scientific">Spongospora subterranea</name>
    <dbReference type="NCBI Taxonomy" id="70186"/>
    <lineage>
        <taxon>Eukaryota</taxon>
        <taxon>Sar</taxon>
        <taxon>Rhizaria</taxon>
        <taxon>Endomyxa</taxon>
        <taxon>Phytomyxea</taxon>
        <taxon>Plasmodiophorida</taxon>
        <taxon>Plasmodiophoridae</taxon>
        <taxon>Spongospora</taxon>
    </lineage>
</organism>
<protein>
    <submittedName>
        <fullName evidence="1">Uncharacterized protein</fullName>
    </submittedName>
</protein>
<dbReference type="AlphaFoldDB" id="A0A0H5RSG3"/>
<evidence type="ECO:0000313" key="1">
    <source>
        <dbReference type="EMBL" id="CRZ11679.1"/>
    </source>
</evidence>
<reference evidence="1" key="1">
    <citation type="submission" date="2015-04" db="EMBL/GenBank/DDBJ databases">
        <title>The genome sequence of the plant pathogenic Rhizarian Plasmodiophora brassicae reveals insights in its biotrophic life cycle and the origin of chitin synthesis.</title>
        <authorList>
            <person name="Schwelm A."/>
            <person name="Fogelqvist J."/>
            <person name="Knaust A."/>
            <person name="Julke S."/>
            <person name="Lilja T."/>
            <person name="Dhandapani V."/>
            <person name="Bonilla-Rosso G."/>
            <person name="Karlsson M."/>
            <person name="Shevchenko A."/>
            <person name="Choi S.R."/>
            <person name="Kim H.G."/>
            <person name="Park J.Y."/>
            <person name="Lim Y.P."/>
            <person name="Ludwig-Muller J."/>
            <person name="Dixelius C."/>
        </authorList>
    </citation>
    <scope>NUCLEOTIDE SEQUENCE</scope>
    <source>
        <tissue evidence="1">Potato root galls</tissue>
    </source>
</reference>
<dbReference type="EMBL" id="HACM01011237">
    <property type="protein sequence ID" value="CRZ11679.1"/>
    <property type="molecule type" value="Transcribed_RNA"/>
</dbReference>